<dbReference type="FunFam" id="3.40.50.1400:FF:000002">
    <property type="entry name" value="Ferrochelatase"/>
    <property type="match status" value="1"/>
</dbReference>
<accession>A0A1H8SZD0</accession>
<dbReference type="UniPathway" id="UPA00252">
    <property type="reaction ID" value="UER00325"/>
</dbReference>
<dbReference type="SUPFAM" id="SSF53800">
    <property type="entry name" value="Chelatase"/>
    <property type="match status" value="1"/>
</dbReference>
<dbReference type="Proteomes" id="UP000198814">
    <property type="component" value="Unassembled WGS sequence"/>
</dbReference>
<dbReference type="OrthoDB" id="9809741at2"/>
<evidence type="ECO:0000256" key="4">
    <source>
        <dbReference type="ARBA" id="ARBA00023004"/>
    </source>
</evidence>
<evidence type="ECO:0000256" key="7">
    <source>
        <dbReference type="ARBA" id="ARBA00023244"/>
    </source>
</evidence>
<dbReference type="STRING" id="42354.SAMN05216333_1213"/>
<dbReference type="GO" id="GO:0004325">
    <property type="term" value="F:ferrochelatase activity"/>
    <property type="evidence" value="ECO:0007669"/>
    <property type="project" value="UniProtKB-UniRule"/>
</dbReference>
<dbReference type="GO" id="GO:0046872">
    <property type="term" value="F:metal ion binding"/>
    <property type="evidence" value="ECO:0007669"/>
    <property type="project" value="UniProtKB-KW"/>
</dbReference>
<evidence type="ECO:0000313" key="11">
    <source>
        <dbReference type="EMBL" id="SEO83583.1"/>
    </source>
</evidence>
<organism evidence="11 12">
    <name type="scientific">Nitrosomonas oligotropha</name>
    <dbReference type="NCBI Taxonomy" id="42354"/>
    <lineage>
        <taxon>Bacteria</taxon>
        <taxon>Pseudomonadati</taxon>
        <taxon>Pseudomonadota</taxon>
        <taxon>Betaproteobacteria</taxon>
        <taxon>Nitrosomonadales</taxon>
        <taxon>Nitrosomonadaceae</taxon>
        <taxon>Nitrosomonas</taxon>
    </lineage>
</organism>
<dbReference type="PANTHER" id="PTHR11108:SF1">
    <property type="entry name" value="FERROCHELATASE, MITOCHONDRIAL"/>
    <property type="match status" value="1"/>
</dbReference>
<keyword evidence="12" id="KW-1185">Reference proteome</keyword>
<dbReference type="EC" id="4.98.1.1" evidence="9"/>
<dbReference type="CDD" id="cd03411">
    <property type="entry name" value="Ferrochelatase_N"/>
    <property type="match status" value="1"/>
</dbReference>
<name>A0A1H8SZD0_9PROT</name>
<keyword evidence="7 9" id="KW-0627">Porphyrin biosynthesis</keyword>
<evidence type="ECO:0000256" key="2">
    <source>
        <dbReference type="ARBA" id="ARBA00022490"/>
    </source>
</evidence>
<protein>
    <recommendedName>
        <fullName evidence="9">Ferrochelatase</fullName>
        <ecNumber evidence="9">4.98.1.1</ecNumber>
    </recommendedName>
    <alternativeName>
        <fullName evidence="9">Heme synthase</fullName>
    </alternativeName>
    <alternativeName>
        <fullName evidence="9">Protoheme ferro-lyase</fullName>
    </alternativeName>
</protein>
<comment type="catalytic activity">
    <reaction evidence="9">
        <text>heme b + 2 H(+) = protoporphyrin IX + Fe(2+)</text>
        <dbReference type="Rhea" id="RHEA:22584"/>
        <dbReference type="ChEBI" id="CHEBI:15378"/>
        <dbReference type="ChEBI" id="CHEBI:29033"/>
        <dbReference type="ChEBI" id="CHEBI:57306"/>
        <dbReference type="ChEBI" id="CHEBI:60344"/>
        <dbReference type="EC" id="4.98.1.1"/>
    </reaction>
</comment>
<dbReference type="GO" id="GO:0005737">
    <property type="term" value="C:cytoplasm"/>
    <property type="evidence" value="ECO:0007669"/>
    <property type="project" value="UniProtKB-SubCell"/>
</dbReference>
<dbReference type="GO" id="GO:0006783">
    <property type="term" value="P:heme biosynthetic process"/>
    <property type="evidence" value="ECO:0007669"/>
    <property type="project" value="UniProtKB-UniRule"/>
</dbReference>
<dbReference type="AlphaFoldDB" id="A0A1H8SZD0"/>
<comment type="function">
    <text evidence="9">Catalyzes the ferrous insertion into protoporphyrin IX.</text>
</comment>
<dbReference type="CDD" id="cd00419">
    <property type="entry name" value="Ferrochelatase_C"/>
    <property type="match status" value="1"/>
</dbReference>
<dbReference type="PANTHER" id="PTHR11108">
    <property type="entry name" value="FERROCHELATASE"/>
    <property type="match status" value="1"/>
</dbReference>
<dbReference type="HAMAP" id="MF_00323">
    <property type="entry name" value="Ferrochelatase"/>
    <property type="match status" value="1"/>
</dbReference>
<keyword evidence="6 9" id="KW-0456">Lyase</keyword>
<evidence type="ECO:0000256" key="3">
    <source>
        <dbReference type="ARBA" id="ARBA00022723"/>
    </source>
</evidence>
<keyword evidence="2 9" id="KW-0963">Cytoplasm</keyword>
<dbReference type="Pfam" id="PF00762">
    <property type="entry name" value="Ferrochelatase"/>
    <property type="match status" value="1"/>
</dbReference>
<evidence type="ECO:0000313" key="12">
    <source>
        <dbReference type="Proteomes" id="UP000198814"/>
    </source>
</evidence>
<dbReference type="InterPro" id="IPR033659">
    <property type="entry name" value="Ferrochelatase_N"/>
</dbReference>
<comment type="subcellular location">
    <subcellularLocation>
        <location evidence="9">Cytoplasm</location>
    </subcellularLocation>
</comment>
<dbReference type="InterPro" id="IPR033644">
    <property type="entry name" value="Ferrochelatase_C"/>
</dbReference>
<feature type="binding site" evidence="9">
    <location>
        <position position="208"/>
    </location>
    <ligand>
        <name>Fe(2+)</name>
        <dbReference type="ChEBI" id="CHEBI:29033"/>
    </ligand>
</feature>
<evidence type="ECO:0000256" key="8">
    <source>
        <dbReference type="ARBA" id="ARBA00024536"/>
    </source>
</evidence>
<dbReference type="Gene3D" id="3.40.50.1400">
    <property type="match status" value="2"/>
</dbReference>
<proteinExistence type="inferred from homology"/>
<evidence type="ECO:0000256" key="6">
    <source>
        <dbReference type="ARBA" id="ARBA00023239"/>
    </source>
</evidence>
<reference evidence="12" key="1">
    <citation type="submission" date="2016-10" db="EMBL/GenBank/DDBJ databases">
        <authorList>
            <person name="Varghese N."/>
            <person name="Submissions S."/>
        </authorList>
    </citation>
    <scope>NUCLEOTIDE SEQUENCE [LARGE SCALE GENOMIC DNA]</scope>
    <source>
        <strain evidence="12">Nm76</strain>
    </source>
</reference>
<evidence type="ECO:0000256" key="9">
    <source>
        <dbReference type="HAMAP-Rule" id="MF_00323"/>
    </source>
</evidence>
<dbReference type="InterPro" id="IPR001015">
    <property type="entry name" value="Ferrochelatase"/>
</dbReference>
<dbReference type="NCBIfam" id="TIGR00109">
    <property type="entry name" value="hemH"/>
    <property type="match status" value="1"/>
</dbReference>
<feature type="binding site" evidence="9">
    <location>
        <position position="289"/>
    </location>
    <ligand>
        <name>Fe(2+)</name>
        <dbReference type="ChEBI" id="CHEBI:29033"/>
    </ligand>
</feature>
<evidence type="ECO:0000256" key="10">
    <source>
        <dbReference type="RuleBase" id="RU004185"/>
    </source>
</evidence>
<gene>
    <name evidence="9" type="primary">hemH</name>
    <name evidence="11" type="ORF">SAMN05216333_1213</name>
</gene>
<dbReference type="EMBL" id="FODO01000021">
    <property type="protein sequence ID" value="SEO83583.1"/>
    <property type="molecule type" value="Genomic_DNA"/>
</dbReference>
<keyword evidence="3 9" id="KW-0479">Metal-binding</keyword>
<keyword evidence="5 9" id="KW-0350">Heme biosynthesis</keyword>
<comment type="similarity">
    <text evidence="1 9 10">Belongs to the ferrochelatase family.</text>
</comment>
<comment type="catalytic activity">
    <reaction evidence="8">
        <text>Fe-coproporphyrin III + 2 H(+) = coproporphyrin III + Fe(2+)</text>
        <dbReference type="Rhea" id="RHEA:49572"/>
        <dbReference type="ChEBI" id="CHEBI:15378"/>
        <dbReference type="ChEBI" id="CHEBI:29033"/>
        <dbReference type="ChEBI" id="CHEBI:68438"/>
        <dbReference type="ChEBI" id="CHEBI:131725"/>
        <dbReference type="EC" id="4.99.1.9"/>
    </reaction>
    <physiologicalReaction direction="right-to-left" evidence="8">
        <dbReference type="Rhea" id="RHEA:49574"/>
    </physiologicalReaction>
</comment>
<dbReference type="RefSeq" id="WP_090320844.1">
    <property type="nucleotide sequence ID" value="NZ_FNOE01000022.1"/>
</dbReference>
<evidence type="ECO:0000256" key="1">
    <source>
        <dbReference type="ARBA" id="ARBA00007718"/>
    </source>
</evidence>
<comment type="pathway">
    <text evidence="9">Porphyrin-containing compound metabolism; protoheme biosynthesis; protoheme from protoporphyrin-IX: step 1/1.</text>
</comment>
<sequence>MTSQSIYQHGSPNRTGVLLINLGTPDAPTAQALRPYLKEFLSNPRVIEVPRLIWWPILHGFILPFRPKASAEKYAKIWTSEGSPLKVHTERQTERLREVLAAKFKNPPIVEYAMNIGKPSVADVLTRMQQQGCERILVIPLFPQYADSSTAAAMDNVFAVLNKMRNQPAIRTLKQYHDDPGYIAALAQNVRDYWDTHGQPDKLIISFHGTPRASLDKGDPYHCVCQKTGRLLAEALELNASQYAVCFQSRFGRAQWLTPYTAVTLEQLGKEHTRRIDVICPGFVSDCLETLEEIAIEAKHTFIQAGGKEFHYIPCLNERSDWIQALADITSTHLQGWLDIEVTEEAAKLSRKLALELGAKD</sequence>
<keyword evidence="4 9" id="KW-0408">Iron</keyword>
<evidence type="ECO:0000256" key="5">
    <source>
        <dbReference type="ARBA" id="ARBA00023133"/>
    </source>
</evidence>